<dbReference type="RefSeq" id="WP_256134439.1">
    <property type="nucleotide sequence ID" value="NZ_JANFYM010000008.1"/>
</dbReference>
<sequence length="181" mass="20749">MGKKEDRQLIGLRMRASEIKRRRHELDERYGRIDGICPICGKLIRKPKRGPTARFCSRSCRQTYAQRKQDAIDFKKNKSAELALDQLTKQGGDYRKRADGKRESTLNAHKEIKNVRKASRFSCMFQLKTILECKPELIEQATANGYVANLMRAIDQHGTQGDAERMLRHLGYTGPIPTGDK</sequence>
<dbReference type="AlphaFoldDB" id="A0AAW5JUC7"/>
<proteinExistence type="predicted"/>
<comment type="caution">
    <text evidence="1">The sequence shown here is derived from an EMBL/GenBank/DDBJ whole genome shotgun (WGS) entry which is preliminary data.</text>
</comment>
<evidence type="ECO:0000313" key="2">
    <source>
        <dbReference type="Proteomes" id="UP001206013"/>
    </source>
</evidence>
<evidence type="ECO:0000313" key="1">
    <source>
        <dbReference type="EMBL" id="MCQ4793343.1"/>
    </source>
</evidence>
<dbReference type="Proteomes" id="UP001206013">
    <property type="component" value="Unassembled WGS sequence"/>
</dbReference>
<dbReference type="EMBL" id="JANFYM010000008">
    <property type="protein sequence ID" value="MCQ4793343.1"/>
    <property type="molecule type" value="Genomic_DNA"/>
</dbReference>
<protein>
    <submittedName>
        <fullName evidence="1">DUF2116 family Zn-ribbon domain-containing protein</fullName>
    </submittedName>
</protein>
<organism evidence="1 2">
    <name type="scientific">Bifidobacterium adolescentis</name>
    <dbReference type="NCBI Taxonomy" id="1680"/>
    <lineage>
        <taxon>Bacteria</taxon>
        <taxon>Bacillati</taxon>
        <taxon>Actinomycetota</taxon>
        <taxon>Actinomycetes</taxon>
        <taxon>Bifidobacteriales</taxon>
        <taxon>Bifidobacteriaceae</taxon>
        <taxon>Bifidobacterium</taxon>
    </lineage>
</organism>
<gene>
    <name evidence="1" type="ORF">NE692_07720</name>
</gene>
<reference evidence="1" key="1">
    <citation type="submission" date="2022-06" db="EMBL/GenBank/DDBJ databases">
        <title>Isolation of gut microbiota from human fecal samples.</title>
        <authorList>
            <person name="Pamer E.G."/>
            <person name="Barat B."/>
            <person name="Waligurski E."/>
            <person name="Medina S."/>
            <person name="Paddock L."/>
            <person name="Mostad J."/>
        </authorList>
    </citation>
    <scope>NUCLEOTIDE SEQUENCE</scope>
    <source>
        <strain evidence="1">SL.1.01</strain>
    </source>
</reference>
<accession>A0AAW5JUC7</accession>
<name>A0AAW5JUC7_BIFAD</name>